<evidence type="ECO:0000313" key="3">
    <source>
        <dbReference type="Proteomes" id="UP000012174"/>
    </source>
</evidence>
<dbReference type="Proteomes" id="UP000012174">
    <property type="component" value="Unassembled WGS sequence"/>
</dbReference>
<dbReference type="KEGG" id="ela:UCREL1_8050"/>
<name>M7SKV5_EUTLA</name>
<evidence type="ECO:0000313" key="2">
    <source>
        <dbReference type="EMBL" id="EMR64983.1"/>
    </source>
</evidence>
<feature type="compositionally biased region" description="Polar residues" evidence="1">
    <location>
        <begin position="28"/>
        <end position="38"/>
    </location>
</feature>
<dbReference type="HOGENOM" id="CLU_119146_0_0_1"/>
<organism evidence="2 3">
    <name type="scientific">Eutypa lata (strain UCR-EL1)</name>
    <name type="common">Grapevine dieback disease fungus</name>
    <name type="synonym">Eutypa armeniacae</name>
    <dbReference type="NCBI Taxonomy" id="1287681"/>
    <lineage>
        <taxon>Eukaryota</taxon>
        <taxon>Fungi</taxon>
        <taxon>Dikarya</taxon>
        <taxon>Ascomycota</taxon>
        <taxon>Pezizomycotina</taxon>
        <taxon>Sordariomycetes</taxon>
        <taxon>Xylariomycetidae</taxon>
        <taxon>Xylariales</taxon>
        <taxon>Diatrypaceae</taxon>
        <taxon>Eutypa</taxon>
    </lineage>
</organism>
<protein>
    <submittedName>
        <fullName evidence="2">Uncharacterized protein</fullName>
    </submittedName>
</protein>
<sequence length="159" mass="17498">MTYGSYGSYSSMSSVTQPLDIGSGSYLSRTSWQSSSCAYPSWPRGSSLGSSPEQQEHERASSYLSDDDLFVCDVAAEDDGHSSMSGASSNASASPFATEQDMLELQQQQMAMQREAIKMLVQEKERRRQAFKKSRARTSYTKKSKSKKNDMAPITEGGE</sequence>
<dbReference type="EMBL" id="KB706955">
    <property type="protein sequence ID" value="EMR64983.1"/>
    <property type="molecule type" value="Genomic_DNA"/>
</dbReference>
<keyword evidence="3" id="KW-1185">Reference proteome</keyword>
<feature type="compositionally biased region" description="Low complexity" evidence="1">
    <location>
        <begin position="82"/>
        <end position="101"/>
    </location>
</feature>
<dbReference type="AlphaFoldDB" id="M7SKV5"/>
<feature type="region of interest" description="Disordered" evidence="1">
    <location>
        <begin position="124"/>
        <end position="159"/>
    </location>
</feature>
<feature type="region of interest" description="Disordered" evidence="1">
    <location>
        <begin position="28"/>
        <end position="101"/>
    </location>
</feature>
<gene>
    <name evidence="2" type="ORF">UCREL1_8050</name>
</gene>
<dbReference type="OrthoDB" id="5294241at2759"/>
<dbReference type="eggNOG" id="ENOG502SZVT">
    <property type="taxonomic scope" value="Eukaryota"/>
</dbReference>
<dbReference type="OMA" id="PSWPRRE"/>
<evidence type="ECO:0000256" key="1">
    <source>
        <dbReference type="SAM" id="MobiDB-lite"/>
    </source>
</evidence>
<feature type="compositionally biased region" description="Basic residues" evidence="1">
    <location>
        <begin position="129"/>
        <end position="146"/>
    </location>
</feature>
<proteinExistence type="predicted"/>
<reference evidence="3" key="1">
    <citation type="journal article" date="2013" name="Genome Announc.">
        <title>Draft genome sequence of the grapevine dieback fungus Eutypa lata UCR-EL1.</title>
        <authorList>
            <person name="Blanco-Ulate B."/>
            <person name="Rolshausen P.E."/>
            <person name="Cantu D."/>
        </authorList>
    </citation>
    <scope>NUCLEOTIDE SEQUENCE [LARGE SCALE GENOMIC DNA]</scope>
    <source>
        <strain evidence="3">UCR-EL1</strain>
    </source>
</reference>
<accession>M7SKV5</accession>